<dbReference type="OMA" id="RSMPSVK"/>
<dbReference type="KEGG" id="nnu:104606839"/>
<proteinExistence type="predicted"/>
<dbReference type="OrthoDB" id="760044at2759"/>
<dbReference type="GeneID" id="104606839"/>
<dbReference type="Proteomes" id="UP000189703">
    <property type="component" value="Unplaced"/>
</dbReference>
<dbReference type="FunCoup" id="A0A1U8AVG3">
    <property type="interactions" value="199"/>
</dbReference>
<reference evidence="2" key="1">
    <citation type="submission" date="2025-08" db="UniProtKB">
        <authorList>
            <consortium name="RefSeq"/>
        </authorList>
    </citation>
    <scope>IDENTIFICATION</scope>
</reference>
<accession>A0A1U8AVG3</accession>
<keyword evidence="1" id="KW-1185">Reference proteome</keyword>
<organism evidence="1 2">
    <name type="scientific">Nelumbo nucifera</name>
    <name type="common">Sacred lotus</name>
    <dbReference type="NCBI Taxonomy" id="4432"/>
    <lineage>
        <taxon>Eukaryota</taxon>
        <taxon>Viridiplantae</taxon>
        <taxon>Streptophyta</taxon>
        <taxon>Embryophyta</taxon>
        <taxon>Tracheophyta</taxon>
        <taxon>Spermatophyta</taxon>
        <taxon>Magnoliopsida</taxon>
        <taxon>Proteales</taxon>
        <taxon>Nelumbonaceae</taxon>
        <taxon>Nelumbo</taxon>
    </lineage>
</organism>
<dbReference type="AlphaFoldDB" id="A0A1U8AVG3"/>
<gene>
    <name evidence="2" type="primary">LOC104606839</name>
</gene>
<dbReference type="PANTHER" id="PTHR35714:SF1">
    <property type="entry name" value="OS02G0715300 PROTEIN"/>
    <property type="match status" value="1"/>
</dbReference>
<protein>
    <submittedName>
        <fullName evidence="2">Uncharacterized protein LOC104606839</fullName>
    </submittedName>
</protein>
<dbReference type="eggNOG" id="ENOG502S0PV">
    <property type="taxonomic scope" value="Eukaryota"/>
</dbReference>
<dbReference type="RefSeq" id="XP_010270535.1">
    <property type="nucleotide sequence ID" value="XM_010272233.2"/>
</dbReference>
<evidence type="ECO:0000313" key="2">
    <source>
        <dbReference type="RefSeq" id="XP_010270535.1"/>
    </source>
</evidence>
<name>A0A1U8AVG3_NELNU</name>
<dbReference type="PANTHER" id="PTHR35714">
    <property type="entry name" value="OS02G0715300 PROTEIN"/>
    <property type="match status" value="1"/>
</dbReference>
<sequence length="153" mass="17209">MSMSSFFESIKKPSFFPSIPTDDYESLPVVSHTSPNAGREQGLRRRLSSLSVLAIQPISTHAASWSFARSKSMSSIGESAGNSVRKWWDWGWGWIISRKPAFAKDLEMNEEESAMLGCHNKGTWRHVFYKVRSEFTRLVGSNNAAGLPYNSNM</sequence>
<evidence type="ECO:0000313" key="1">
    <source>
        <dbReference type="Proteomes" id="UP000189703"/>
    </source>
</evidence>